<sequence length="759" mass="80506">MSRRHLDLALLLTCATFGGVCAGAPAFAQSGSESRAESDDLECVIDDRWVGGQRGGYWPVRIALTNRGAACAVTAAYLPYQPRRGGGVMPTVTRTVALPAGADTRFTLPVPLTARRGDGEIVIVADPLPEDGVVAADPRSDDDLLDAAIRELSHEVHPPGADNNAIRTPAVLILEATPFDQDAFAHAAAVTVSEVEADSSRDANRRTSAGNRGDVLVLSPEALPETWLGFTTVDLIVVDGSRLSELSEGIVQSLRTWTAAGGTLVVADAMRSDADPVPDGIESLLGAKAGSENWAAIAKDGGGNRTGQYDPEETRRIVRGLMDRFGGRRSPGFDAEGADSRMLLRPSPPAGLAPRRQAVGGGRVYLLAADGGGADDWYAVLQDLGPDRLLVADRFGVGARGPNEEFLEFLIPGVRGVPVGTLVALITLFVVAIGPVNYLILRRRHQVGRLALTVPLIAAATAGTLLAYSTVMHGFGTKVRQFAVTSHDDAANQAVEWTRTAVFAPHTPGAGLTFSPETAVFPLAPPGPNIGGGRIDWTSGQTWSGDAFRGRTRTQFVTVSPRPERGRLTVEWANGRPTVVNGYDSDFAMLVLSDDAGRVYHGVDLPAGGSGTLRLIDGDDQFAWRERLDLLLPQPLPGMEEGQDDLLNEFPMLHSDPETNASFKASLAYRTASSIRGLNEHTEAIDGFEEAPLISEPRGAFVALLEEPALTEFGGEPVDARGGAHLLIGRTQSASETRSAETRSEEPRGSISVRRPGAE</sequence>
<evidence type="ECO:0000256" key="1">
    <source>
        <dbReference type="SAM" id="MobiDB-lite"/>
    </source>
</evidence>
<keyword evidence="5" id="KW-1185">Reference proteome</keyword>
<reference evidence="4 5" key="1">
    <citation type="journal article" date="2020" name="Syst. Appl. Microbiol.">
        <title>Alienimonas chondri sp. nov., a novel planctomycete isolated from the biofilm of the red alga Chondrus crispus.</title>
        <authorList>
            <person name="Vitorino I."/>
            <person name="Albuquerque L."/>
            <person name="Wiegand S."/>
            <person name="Kallscheuer N."/>
            <person name="da Costa M.S."/>
            <person name="Lobo-da-Cunha A."/>
            <person name="Jogler C."/>
            <person name="Lage O.M."/>
        </authorList>
    </citation>
    <scope>NUCLEOTIDE SEQUENCE [LARGE SCALE GENOMIC DNA]</scope>
    <source>
        <strain evidence="4 5">LzC2</strain>
    </source>
</reference>
<accession>A0ABX1V9K6</accession>
<keyword evidence="2" id="KW-1133">Transmembrane helix</keyword>
<dbReference type="Proteomes" id="UP000609651">
    <property type="component" value="Unassembled WGS sequence"/>
</dbReference>
<feature type="transmembrane region" description="Helical" evidence="2">
    <location>
        <begin position="452"/>
        <end position="471"/>
    </location>
</feature>
<evidence type="ECO:0000313" key="5">
    <source>
        <dbReference type="Proteomes" id="UP000609651"/>
    </source>
</evidence>
<dbReference type="RefSeq" id="WP_171183669.1">
    <property type="nucleotide sequence ID" value="NZ_WTPX01000011.1"/>
</dbReference>
<keyword evidence="2" id="KW-0812">Transmembrane</keyword>
<evidence type="ECO:0008006" key="6">
    <source>
        <dbReference type="Google" id="ProtNLM"/>
    </source>
</evidence>
<protein>
    <recommendedName>
        <fullName evidence="6">DUF4232 domain-containing protein</fullName>
    </recommendedName>
</protein>
<feature type="transmembrane region" description="Helical" evidence="2">
    <location>
        <begin position="419"/>
        <end position="440"/>
    </location>
</feature>
<name>A0ABX1V9K6_9PLAN</name>
<organism evidence="4 5">
    <name type="scientific">Alienimonas chondri</name>
    <dbReference type="NCBI Taxonomy" id="2681879"/>
    <lineage>
        <taxon>Bacteria</taxon>
        <taxon>Pseudomonadati</taxon>
        <taxon>Planctomycetota</taxon>
        <taxon>Planctomycetia</taxon>
        <taxon>Planctomycetales</taxon>
        <taxon>Planctomycetaceae</taxon>
        <taxon>Alienimonas</taxon>
    </lineage>
</organism>
<dbReference type="EMBL" id="WTPX01000011">
    <property type="protein sequence ID" value="NNJ24577.1"/>
    <property type="molecule type" value="Genomic_DNA"/>
</dbReference>
<gene>
    <name evidence="4" type="ORF">LzC2_06350</name>
</gene>
<evidence type="ECO:0000313" key="4">
    <source>
        <dbReference type="EMBL" id="NNJ24577.1"/>
    </source>
</evidence>
<feature type="region of interest" description="Disordered" evidence="1">
    <location>
        <begin position="721"/>
        <end position="759"/>
    </location>
</feature>
<proteinExistence type="predicted"/>
<keyword evidence="3" id="KW-0732">Signal</keyword>
<feature type="chain" id="PRO_5045382309" description="DUF4232 domain-containing protein" evidence="3">
    <location>
        <begin position="23"/>
        <end position="759"/>
    </location>
</feature>
<comment type="caution">
    <text evidence="4">The sequence shown here is derived from an EMBL/GenBank/DDBJ whole genome shotgun (WGS) entry which is preliminary data.</text>
</comment>
<evidence type="ECO:0000256" key="3">
    <source>
        <dbReference type="SAM" id="SignalP"/>
    </source>
</evidence>
<feature type="compositionally biased region" description="Basic and acidic residues" evidence="1">
    <location>
        <begin position="738"/>
        <end position="748"/>
    </location>
</feature>
<feature type="signal peptide" evidence="3">
    <location>
        <begin position="1"/>
        <end position="22"/>
    </location>
</feature>
<evidence type="ECO:0000256" key="2">
    <source>
        <dbReference type="SAM" id="Phobius"/>
    </source>
</evidence>
<keyword evidence="2" id="KW-0472">Membrane</keyword>